<reference evidence="1" key="2">
    <citation type="journal article" date="2023" name="Microbiol Resour">
        <title>Decontamination and Annotation of the Draft Genome Sequence of the Oomycete Lagenidium giganteum ARSEF 373.</title>
        <authorList>
            <person name="Morgan W.R."/>
            <person name="Tartar A."/>
        </authorList>
    </citation>
    <scope>NUCLEOTIDE SEQUENCE</scope>
    <source>
        <strain evidence="1">ARSEF 373</strain>
    </source>
</reference>
<gene>
    <name evidence="1" type="ORF">N0F65_007886</name>
</gene>
<proteinExistence type="predicted"/>
<evidence type="ECO:0000313" key="2">
    <source>
        <dbReference type="Proteomes" id="UP001146120"/>
    </source>
</evidence>
<reference evidence="1" key="1">
    <citation type="submission" date="2022-11" db="EMBL/GenBank/DDBJ databases">
        <authorList>
            <person name="Morgan W.R."/>
            <person name="Tartar A."/>
        </authorList>
    </citation>
    <scope>NUCLEOTIDE SEQUENCE</scope>
    <source>
        <strain evidence="1">ARSEF 373</strain>
    </source>
</reference>
<accession>A0AAV2Z3A5</accession>
<dbReference type="EMBL" id="DAKRPA010000067">
    <property type="protein sequence ID" value="DBA00242.1"/>
    <property type="molecule type" value="Genomic_DNA"/>
</dbReference>
<sequence length="154" mass="16835">MLDGFVVPHAQFRVFHRNFAAEDAPRCKIDQLSQFCSPQTLEALPTDLHVREFLQLEAQLKALQQQQQLAAGGGAPLGTPSSSPAASATSGTAIVSHRSTATMIAAGAQVECLTFYERLFTLESLVWPDFITTVTTKLTEHFALRYCSCIFVCV</sequence>
<comment type="caution">
    <text evidence="1">The sequence shown here is derived from an EMBL/GenBank/DDBJ whole genome shotgun (WGS) entry which is preliminary data.</text>
</comment>
<organism evidence="1 2">
    <name type="scientific">Lagenidium giganteum</name>
    <dbReference type="NCBI Taxonomy" id="4803"/>
    <lineage>
        <taxon>Eukaryota</taxon>
        <taxon>Sar</taxon>
        <taxon>Stramenopiles</taxon>
        <taxon>Oomycota</taxon>
        <taxon>Peronosporomycetes</taxon>
        <taxon>Pythiales</taxon>
        <taxon>Pythiaceae</taxon>
    </lineage>
</organism>
<keyword evidence="2" id="KW-1185">Reference proteome</keyword>
<evidence type="ECO:0000313" key="1">
    <source>
        <dbReference type="EMBL" id="DBA00242.1"/>
    </source>
</evidence>
<name>A0AAV2Z3A5_9STRA</name>
<dbReference type="Proteomes" id="UP001146120">
    <property type="component" value="Unassembled WGS sequence"/>
</dbReference>
<protein>
    <submittedName>
        <fullName evidence="1">Uncharacterized protein</fullName>
    </submittedName>
</protein>
<dbReference type="AlphaFoldDB" id="A0AAV2Z3A5"/>